<protein>
    <submittedName>
        <fullName evidence="2">Uncharacterized protein</fullName>
    </submittedName>
</protein>
<feature type="signal peptide" evidence="1">
    <location>
        <begin position="1"/>
        <end position="20"/>
    </location>
</feature>
<dbReference type="EMBL" id="JABEZZ010000003">
    <property type="protein sequence ID" value="MBA0582430.1"/>
    <property type="molecule type" value="Genomic_DNA"/>
</dbReference>
<gene>
    <name evidence="2" type="ORF">Gorai_024578</name>
</gene>
<evidence type="ECO:0000256" key="1">
    <source>
        <dbReference type="SAM" id="SignalP"/>
    </source>
</evidence>
<accession>A0A7J8P029</accession>
<name>A0A7J8P029_GOSRA</name>
<evidence type="ECO:0000313" key="3">
    <source>
        <dbReference type="Proteomes" id="UP000593578"/>
    </source>
</evidence>
<dbReference type="AlphaFoldDB" id="A0A7J8P029"/>
<proteinExistence type="predicted"/>
<sequence>MARFMAALALVYMFDVRIDTSIPIGPPSPGSSKILNKGGVGRMALKHVEEFVTSFYNPQTFHSAAASSVPNALAQIAEAIRIPEAGHLRCRFKCFGPCI</sequence>
<dbReference type="PANTHER" id="PTHR46976">
    <property type="entry name" value="PROTEIN ARABIDILLO 1"/>
    <property type="match status" value="1"/>
</dbReference>
<evidence type="ECO:0000313" key="2">
    <source>
        <dbReference type="EMBL" id="MBA0582430.1"/>
    </source>
</evidence>
<reference evidence="2 3" key="1">
    <citation type="journal article" date="2019" name="Genome Biol. Evol.">
        <title>Insights into the evolution of the New World diploid cottons (Gossypium, subgenus Houzingenia) based on genome sequencing.</title>
        <authorList>
            <person name="Grover C.E."/>
            <person name="Arick M.A. 2nd"/>
            <person name="Thrash A."/>
            <person name="Conover J.L."/>
            <person name="Sanders W.S."/>
            <person name="Peterson D.G."/>
            <person name="Frelichowski J.E."/>
            <person name="Scheffler J.A."/>
            <person name="Scheffler B.E."/>
            <person name="Wendel J.F."/>
        </authorList>
    </citation>
    <scope>NUCLEOTIDE SEQUENCE [LARGE SCALE GENOMIC DNA]</scope>
    <source>
        <strain evidence="2">8</strain>
        <tissue evidence="2">Leaf</tissue>
    </source>
</reference>
<feature type="chain" id="PRO_5029774334" evidence="1">
    <location>
        <begin position="21"/>
        <end position="99"/>
    </location>
</feature>
<keyword evidence="1" id="KW-0732">Signal</keyword>
<dbReference type="Proteomes" id="UP000593578">
    <property type="component" value="Unassembled WGS sequence"/>
</dbReference>
<comment type="caution">
    <text evidence="2">The sequence shown here is derived from an EMBL/GenBank/DDBJ whole genome shotgun (WGS) entry which is preliminary data.</text>
</comment>
<dbReference type="PANTHER" id="PTHR46976:SF2">
    <property type="entry name" value="F-BOX DOMAIN-CONTAINING PROTEIN"/>
    <property type="match status" value="1"/>
</dbReference>
<organism evidence="2 3">
    <name type="scientific">Gossypium raimondii</name>
    <name type="common">Peruvian cotton</name>
    <name type="synonym">Gossypium klotzschianum subsp. raimondii</name>
    <dbReference type="NCBI Taxonomy" id="29730"/>
    <lineage>
        <taxon>Eukaryota</taxon>
        <taxon>Viridiplantae</taxon>
        <taxon>Streptophyta</taxon>
        <taxon>Embryophyta</taxon>
        <taxon>Tracheophyta</taxon>
        <taxon>Spermatophyta</taxon>
        <taxon>Magnoliopsida</taxon>
        <taxon>eudicotyledons</taxon>
        <taxon>Gunneridae</taxon>
        <taxon>Pentapetalae</taxon>
        <taxon>rosids</taxon>
        <taxon>malvids</taxon>
        <taxon>Malvales</taxon>
        <taxon>Malvaceae</taxon>
        <taxon>Malvoideae</taxon>
        <taxon>Gossypium</taxon>
    </lineage>
</organism>